<proteinExistence type="predicted"/>
<gene>
    <name evidence="1" type="ORF">V202x_10260</name>
</gene>
<dbReference type="RefSeq" id="WP_145171774.1">
    <property type="nucleotide sequence ID" value="NZ_CP037422.1"/>
</dbReference>
<accession>A0A517WQX6</accession>
<dbReference type="AlphaFoldDB" id="A0A517WQX6"/>
<evidence type="ECO:0000313" key="1">
    <source>
        <dbReference type="EMBL" id="QDU07667.1"/>
    </source>
</evidence>
<name>A0A517WQX6_9PLAN</name>
<sequence length="154" mass="17264">MKRFAIISLVTLIAFTIHTSVAYTEIAPGLIANMKKKAPEVFKVEIRKVTQADTTMPSGRINVAYETKVLEVLRSKSGVKVGDTITIETYYLHPNPKTPEEVAGVLSDILGPKHPVLLSKQWKGKVYLHSPRADKKFKIAVFGRSFEREKKKGR</sequence>
<evidence type="ECO:0000313" key="2">
    <source>
        <dbReference type="Proteomes" id="UP000318384"/>
    </source>
</evidence>
<keyword evidence="2" id="KW-1185">Reference proteome</keyword>
<reference evidence="1 2" key="1">
    <citation type="submission" date="2019-03" db="EMBL/GenBank/DDBJ databases">
        <title>Deep-cultivation of Planctomycetes and their phenomic and genomic characterization uncovers novel biology.</title>
        <authorList>
            <person name="Wiegand S."/>
            <person name="Jogler M."/>
            <person name="Boedeker C."/>
            <person name="Pinto D."/>
            <person name="Vollmers J."/>
            <person name="Rivas-Marin E."/>
            <person name="Kohn T."/>
            <person name="Peeters S.H."/>
            <person name="Heuer A."/>
            <person name="Rast P."/>
            <person name="Oberbeckmann S."/>
            <person name="Bunk B."/>
            <person name="Jeske O."/>
            <person name="Meyerdierks A."/>
            <person name="Storesund J.E."/>
            <person name="Kallscheuer N."/>
            <person name="Luecker S."/>
            <person name="Lage O.M."/>
            <person name="Pohl T."/>
            <person name="Merkel B.J."/>
            <person name="Hornburger P."/>
            <person name="Mueller R.-W."/>
            <person name="Bruemmer F."/>
            <person name="Labrenz M."/>
            <person name="Spormann A.M."/>
            <person name="Op den Camp H."/>
            <person name="Overmann J."/>
            <person name="Amann R."/>
            <person name="Jetten M.S.M."/>
            <person name="Mascher T."/>
            <person name="Medema M.H."/>
            <person name="Devos D.P."/>
            <person name="Kaster A.-K."/>
            <person name="Ovreas L."/>
            <person name="Rohde M."/>
            <person name="Galperin M.Y."/>
            <person name="Jogler C."/>
        </authorList>
    </citation>
    <scope>NUCLEOTIDE SEQUENCE [LARGE SCALE GENOMIC DNA]</scope>
    <source>
        <strain evidence="1 2">V202</strain>
    </source>
</reference>
<dbReference type="Proteomes" id="UP000318384">
    <property type="component" value="Chromosome"/>
</dbReference>
<organism evidence="1 2">
    <name type="scientific">Gimesia aquarii</name>
    <dbReference type="NCBI Taxonomy" id="2527964"/>
    <lineage>
        <taxon>Bacteria</taxon>
        <taxon>Pseudomonadati</taxon>
        <taxon>Planctomycetota</taxon>
        <taxon>Planctomycetia</taxon>
        <taxon>Planctomycetales</taxon>
        <taxon>Planctomycetaceae</taxon>
        <taxon>Gimesia</taxon>
    </lineage>
</organism>
<dbReference type="EMBL" id="CP037422">
    <property type="protein sequence ID" value="QDU07667.1"/>
    <property type="molecule type" value="Genomic_DNA"/>
</dbReference>
<protein>
    <submittedName>
        <fullName evidence="1">Uncharacterized protein</fullName>
    </submittedName>
</protein>